<keyword evidence="3" id="KW-1185">Reference proteome</keyword>
<dbReference type="PANTHER" id="PTHR11697:SF230">
    <property type="entry name" value="ZINC FINGER, MYM DOMAIN CONTAINING 1"/>
    <property type="match status" value="1"/>
</dbReference>
<protein>
    <recommendedName>
        <fullName evidence="1">DUF4371 domain-containing protein</fullName>
    </recommendedName>
</protein>
<proteinExistence type="predicted"/>
<dbReference type="PANTHER" id="PTHR11697">
    <property type="entry name" value="GENERAL TRANSCRIPTION FACTOR 2-RELATED ZINC FINGER PROTEIN"/>
    <property type="match status" value="1"/>
</dbReference>
<evidence type="ECO:0000313" key="2">
    <source>
        <dbReference type="EMBL" id="KAG5587114.1"/>
    </source>
</evidence>
<dbReference type="InterPro" id="IPR055298">
    <property type="entry name" value="AtLOH3-like"/>
</dbReference>
<sequence length="204" mass="23334">MGAFIGLVHVKYTSALSLKKVVVDVLAHHSLTLSNARGQCYNGTSNMQDELSGLKTLIRQESRSAHFIHYFAHQLQLILVAISKKCVQVEKLVLVISNILNMLRDSFKRVDEFQDFFYKKTSRGIGYGRDTCWGSYYKSFENFIYSFDSIFNVLDTLVINASTLKERASTSKFLRNCQTLETVFILHLMTDVLGITYHFNVSLH</sequence>
<dbReference type="EMBL" id="JACXVP010000009">
    <property type="protein sequence ID" value="KAG5587114.1"/>
    <property type="molecule type" value="Genomic_DNA"/>
</dbReference>
<dbReference type="Pfam" id="PF14291">
    <property type="entry name" value="DUF4371"/>
    <property type="match status" value="1"/>
</dbReference>
<feature type="domain" description="DUF4371" evidence="1">
    <location>
        <begin position="3"/>
        <end position="53"/>
    </location>
</feature>
<reference evidence="2 3" key="1">
    <citation type="submission" date="2020-09" db="EMBL/GenBank/DDBJ databases">
        <title>De no assembly of potato wild relative species, Solanum commersonii.</title>
        <authorList>
            <person name="Cho K."/>
        </authorList>
    </citation>
    <scope>NUCLEOTIDE SEQUENCE [LARGE SCALE GENOMIC DNA]</scope>
    <source>
        <strain evidence="2">LZ3.2</strain>
        <tissue evidence="2">Leaf</tissue>
    </source>
</reference>
<evidence type="ECO:0000313" key="3">
    <source>
        <dbReference type="Proteomes" id="UP000824120"/>
    </source>
</evidence>
<dbReference type="AlphaFoldDB" id="A0A9J5XHE8"/>
<dbReference type="Proteomes" id="UP000824120">
    <property type="component" value="Chromosome 9"/>
</dbReference>
<evidence type="ECO:0000259" key="1">
    <source>
        <dbReference type="Pfam" id="PF14291"/>
    </source>
</evidence>
<dbReference type="OrthoDB" id="1280684at2759"/>
<dbReference type="InterPro" id="IPR025398">
    <property type="entry name" value="DUF4371"/>
</dbReference>
<organism evidence="2 3">
    <name type="scientific">Solanum commersonii</name>
    <name type="common">Commerson's wild potato</name>
    <name type="synonym">Commerson's nightshade</name>
    <dbReference type="NCBI Taxonomy" id="4109"/>
    <lineage>
        <taxon>Eukaryota</taxon>
        <taxon>Viridiplantae</taxon>
        <taxon>Streptophyta</taxon>
        <taxon>Embryophyta</taxon>
        <taxon>Tracheophyta</taxon>
        <taxon>Spermatophyta</taxon>
        <taxon>Magnoliopsida</taxon>
        <taxon>eudicotyledons</taxon>
        <taxon>Gunneridae</taxon>
        <taxon>Pentapetalae</taxon>
        <taxon>asterids</taxon>
        <taxon>lamiids</taxon>
        <taxon>Solanales</taxon>
        <taxon>Solanaceae</taxon>
        <taxon>Solanoideae</taxon>
        <taxon>Solaneae</taxon>
        <taxon>Solanum</taxon>
    </lineage>
</organism>
<comment type="caution">
    <text evidence="2">The sequence shown here is derived from an EMBL/GenBank/DDBJ whole genome shotgun (WGS) entry which is preliminary data.</text>
</comment>
<accession>A0A9J5XHE8</accession>
<name>A0A9J5XHE8_SOLCO</name>
<gene>
    <name evidence="2" type="ORF">H5410_047548</name>
</gene>